<organism evidence="12 14">
    <name type="scientific">Mus caroli</name>
    <name type="common">Ryukyu mouse</name>
    <name type="synonym">Ricefield mouse</name>
    <dbReference type="NCBI Taxonomy" id="10089"/>
    <lineage>
        <taxon>Eukaryota</taxon>
        <taxon>Metazoa</taxon>
        <taxon>Chordata</taxon>
        <taxon>Craniata</taxon>
        <taxon>Vertebrata</taxon>
        <taxon>Euteleostomi</taxon>
        <taxon>Mammalia</taxon>
        <taxon>Eutheria</taxon>
        <taxon>Euarchontoglires</taxon>
        <taxon>Glires</taxon>
        <taxon>Rodentia</taxon>
        <taxon>Myomorpha</taxon>
        <taxon>Muroidea</taxon>
        <taxon>Muridae</taxon>
        <taxon>Murinae</taxon>
        <taxon>Mus</taxon>
        <taxon>Mus</taxon>
    </lineage>
</organism>
<proteinExistence type="inferred from homology"/>
<evidence type="ECO:0000256" key="6">
    <source>
        <dbReference type="ARBA" id="ARBA00022729"/>
    </source>
</evidence>
<keyword evidence="6 10" id="KW-0732">Signal</keyword>
<comment type="function">
    <text evidence="1 10">Has antibacterial activity.</text>
</comment>
<accession>A0A6P5R766</accession>
<evidence type="ECO:0000313" key="13">
    <source>
        <dbReference type="RefSeq" id="XP_021038132.1"/>
    </source>
</evidence>
<dbReference type="CTD" id="613209"/>
<evidence type="ECO:0000259" key="11">
    <source>
        <dbReference type="Pfam" id="PF13841"/>
    </source>
</evidence>
<dbReference type="GO" id="GO:0005576">
    <property type="term" value="C:extracellular region"/>
    <property type="evidence" value="ECO:0007669"/>
    <property type="project" value="UniProtKB-SubCell"/>
</dbReference>
<keyword evidence="8 10" id="KW-0044">Antibiotic</keyword>
<comment type="similarity">
    <text evidence="3 10">Belongs to the beta-defensin family.</text>
</comment>
<dbReference type="Pfam" id="PF13841">
    <property type="entry name" value="Defensin_beta_2"/>
    <property type="match status" value="1"/>
</dbReference>
<feature type="signal peptide" evidence="10">
    <location>
        <begin position="1"/>
        <end position="22"/>
    </location>
</feature>
<dbReference type="InterPro" id="IPR025933">
    <property type="entry name" value="Beta_defensin_dom"/>
</dbReference>
<name>A0A6P5R766_MUSCR</name>
<dbReference type="PANTHER" id="PTHR15001:SF10">
    <property type="entry name" value="BETA-DEFENSIN 135"/>
    <property type="match status" value="1"/>
</dbReference>
<feature type="chain" id="PRO_5044518803" description="Beta-defensin" evidence="10">
    <location>
        <begin position="23"/>
        <end position="75"/>
    </location>
</feature>
<keyword evidence="9" id="KW-1015">Disulfide bond</keyword>
<reference evidence="13 14" key="1">
    <citation type="submission" date="2025-04" db="UniProtKB">
        <authorList>
            <consortium name="RefSeq"/>
        </authorList>
    </citation>
    <scope>IDENTIFICATION</scope>
</reference>
<evidence type="ECO:0000256" key="3">
    <source>
        <dbReference type="ARBA" id="ARBA00007371"/>
    </source>
</evidence>
<dbReference type="GO" id="GO:0042742">
    <property type="term" value="P:defense response to bacterium"/>
    <property type="evidence" value="ECO:0007669"/>
    <property type="project" value="UniProtKB-UniRule"/>
</dbReference>
<dbReference type="Gene3D" id="3.10.360.10">
    <property type="entry name" value="Antimicrobial Peptide, Beta-defensin 2, Chain A"/>
    <property type="match status" value="1"/>
</dbReference>
<evidence type="ECO:0000256" key="8">
    <source>
        <dbReference type="ARBA" id="ARBA00023022"/>
    </source>
</evidence>
<keyword evidence="5 10" id="KW-0929">Antimicrobial</keyword>
<evidence type="ECO:0000256" key="5">
    <source>
        <dbReference type="ARBA" id="ARBA00022529"/>
    </source>
</evidence>
<evidence type="ECO:0000256" key="10">
    <source>
        <dbReference type="RuleBase" id="RU231113"/>
    </source>
</evidence>
<comment type="subcellular location">
    <subcellularLocation>
        <location evidence="2 10">Secreted</location>
    </subcellularLocation>
</comment>
<evidence type="ECO:0000256" key="4">
    <source>
        <dbReference type="ARBA" id="ARBA00022525"/>
    </source>
</evidence>
<dbReference type="RefSeq" id="XP_021038133.1">
    <property type="nucleotide sequence ID" value="XM_021182474.1"/>
</dbReference>
<evidence type="ECO:0000256" key="2">
    <source>
        <dbReference type="ARBA" id="ARBA00004613"/>
    </source>
</evidence>
<dbReference type="GO" id="GO:0045087">
    <property type="term" value="P:innate immune response"/>
    <property type="evidence" value="ECO:0007669"/>
    <property type="project" value="InterPro"/>
</dbReference>
<dbReference type="InterPro" id="IPR050544">
    <property type="entry name" value="Beta-defensin"/>
</dbReference>
<evidence type="ECO:0000256" key="9">
    <source>
        <dbReference type="ARBA" id="ARBA00023157"/>
    </source>
</evidence>
<evidence type="ECO:0000256" key="1">
    <source>
        <dbReference type="ARBA" id="ARBA00002878"/>
    </source>
</evidence>
<dbReference type="GeneID" id="110309743"/>
<dbReference type="PANTHER" id="PTHR15001">
    <property type="entry name" value="BETA-DEFENSIN 123-RELATED"/>
    <property type="match status" value="1"/>
</dbReference>
<keyword evidence="7 10" id="KW-0211">Defensin</keyword>
<dbReference type="RefSeq" id="XP_021038132.1">
    <property type="nucleotide sequence ID" value="XM_021182473.1"/>
</dbReference>
<keyword evidence="4 10" id="KW-0964">Secreted</keyword>
<evidence type="ECO:0000313" key="12">
    <source>
        <dbReference type="Proteomes" id="UP000515126"/>
    </source>
</evidence>
<evidence type="ECO:0000256" key="7">
    <source>
        <dbReference type="ARBA" id="ARBA00022940"/>
    </source>
</evidence>
<feature type="domain" description="Beta-defensin" evidence="11">
    <location>
        <begin position="34"/>
        <end position="63"/>
    </location>
</feature>
<protein>
    <recommendedName>
        <fullName evidence="10">Beta-defensin</fullName>
    </recommendedName>
</protein>
<sequence>MGNLQLILVLFVLLSYVPPVRSGVNMYIKRIYDTCWKLKGICRNTCQKEEIFHIFCGTQSLCCLEKKEMPVLFVK</sequence>
<dbReference type="KEGG" id="mcal:110309743"/>
<gene>
    <name evidence="13 14" type="primary">Defb135</name>
</gene>
<dbReference type="AlphaFoldDB" id="A0A6P5R766"/>
<keyword evidence="12" id="KW-1185">Reference proteome</keyword>
<evidence type="ECO:0000313" key="14">
    <source>
        <dbReference type="RefSeq" id="XP_021038133.1"/>
    </source>
</evidence>
<dbReference type="Proteomes" id="UP000515126">
    <property type="component" value="Chromosome 14"/>
</dbReference>